<dbReference type="Proteomes" id="UP000708208">
    <property type="component" value="Unassembled WGS sequence"/>
</dbReference>
<reference evidence="1" key="1">
    <citation type="submission" date="2021-06" db="EMBL/GenBank/DDBJ databases">
        <authorList>
            <person name="Hodson N. C."/>
            <person name="Mongue J. A."/>
            <person name="Jaron S. K."/>
        </authorList>
    </citation>
    <scope>NUCLEOTIDE SEQUENCE</scope>
</reference>
<gene>
    <name evidence="1" type="ORF">AFUS01_LOCUS22415</name>
</gene>
<name>A0A8J2K6E7_9HEXA</name>
<sequence length="87" mass="9852">YKPAELKDIFAPIREEFETLFRLTFHRDTNKNILGPSHGGICQPKLIDFSPTYDSCTEDCCTEARTTQRQDGYLASMGRLGSPNLSH</sequence>
<protein>
    <submittedName>
        <fullName evidence="1">Uncharacterized protein</fullName>
    </submittedName>
</protein>
<evidence type="ECO:0000313" key="1">
    <source>
        <dbReference type="EMBL" id="CAG7734003.1"/>
    </source>
</evidence>
<organism evidence="1 2">
    <name type="scientific">Allacma fusca</name>
    <dbReference type="NCBI Taxonomy" id="39272"/>
    <lineage>
        <taxon>Eukaryota</taxon>
        <taxon>Metazoa</taxon>
        <taxon>Ecdysozoa</taxon>
        <taxon>Arthropoda</taxon>
        <taxon>Hexapoda</taxon>
        <taxon>Collembola</taxon>
        <taxon>Symphypleona</taxon>
        <taxon>Sminthuridae</taxon>
        <taxon>Allacma</taxon>
    </lineage>
</organism>
<comment type="caution">
    <text evidence="1">The sequence shown here is derived from an EMBL/GenBank/DDBJ whole genome shotgun (WGS) entry which is preliminary data.</text>
</comment>
<dbReference type="AlphaFoldDB" id="A0A8J2K6E7"/>
<dbReference type="EMBL" id="CAJVCH010260849">
    <property type="protein sequence ID" value="CAG7734003.1"/>
    <property type="molecule type" value="Genomic_DNA"/>
</dbReference>
<feature type="non-terminal residue" evidence="1">
    <location>
        <position position="1"/>
    </location>
</feature>
<keyword evidence="2" id="KW-1185">Reference proteome</keyword>
<evidence type="ECO:0000313" key="2">
    <source>
        <dbReference type="Proteomes" id="UP000708208"/>
    </source>
</evidence>
<proteinExistence type="predicted"/>
<accession>A0A8J2K6E7</accession>